<gene>
    <name evidence="12" type="ORF">JRQ81_008998</name>
</gene>
<dbReference type="PROSITE" id="PS00061">
    <property type="entry name" value="ADH_SHORT"/>
    <property type="match status" value="1"/>
</dbReference>
<evidence type="ECO:0000256" key="9">
    <source>
        <dbReference type="ARBA" id="ARBA00093198"/>
    </source>
</evidence>
<dbReference type="PRINTS" id="PR00081">
    <property type="entry name" value="GDHRDH"/>
</dbReference>
<protein>
    <recommendedName>
        <fullName evidence="7">Hydroxysteroid 11-beta-dehydrogenase 1-like protein</fullName>
    </recommendedName>
    <alternativeName>
        <fullName evidence="8">11-beta-hydroxysteroid dehydrogenase type 3</fullName>
    </alternativeName>
</protein>
<feature type="chain" id="PRO_5040279193" description="Hydroxysteroid 11-beta-dehydrogenase 1-like protein" evidence="11">
    <location>
        <begin position="24"/>
        <end position="299"/>
    </location>
</feature>
<dbReference type="InterPro" id="IPR020904">
    <property type="entry name" value="Sc_DH/Rdtase_CS"/>
</dbReference>
<dbReference type="Proteomes" id="UP001142489">
    <property type="component" value="Unassembled WGS sequence"/>
</dbReference>
<dbReference type="Gene3D" id="3.40.50.720">
    <property type="entry name" value="NAD(P)-binding Rossmann-like Domain"/>
    <property type="match status" value="1"/>
</dbReference>
<evidence type="ECO:0000256" key="10">
    <source>
        <dbReference type="ARBA" id="ARBA00093430"/>
    </source>
</evidence>
<dbReference type="PANTHER" id="PTHR44279">
    <property type="entry name" value="HYDROXYSTEROID (11-BETA) DEHYDROGENASE 1-LIKE B-RELATED"/>
    <property type="match status" value="1"/>
</dbReference>
<evidence type="ECO:0000313" key="13">
    <source>
        <dbReference type="Proteomes" id="UP001142489"/>
    </source>
</evidence>
<keyword evidence="6" id="KW-0560">Oxidoreductase</keyword>
<comment type="subcellular location">
    <subcellularLocation>
        <location evidence="1">Secreted</location>
    </subcellularLocation>
</comment>
<dbReference type="InterPro" id="IPR051253">
    <property type="entry name" value="11-beta-HSD"/>
</dbReference>
<dbReference type="Pfam" id="PF00106">
    <property type="entry name" value="adh_short"/>
    <property type="match status" value="1"/>
</dbReference>
<keyword evidence="5" id="KW-0521">NADP</keyword>
<feature type="signal peptide" evidence="11">
    <location>
        <begin position="1"/>
        <end position="23"/>
    </location>
</feature>
<organism evidence="12 13">
    <name type="scientific">Phrynocephalus forsythii</name>
    <dbReference type="NCBI Taxonomy" id="171643"/>
    <lineage>
        <taxon>Eukaryota</taxon>
        <taxon>Metazoa</taxon>
        <taxon>Chordata</taxon>
        <taxon>Craniata</taxon>
        <taxon>Vertebrata</taxon>
        <taxon>Euteleostomi</taxon>
        <taxon>Lepidosauria</taxon>
        <taxon>Squamata</taxon>
        <taxon>Bifurcata</taxon>
        <taxon>Unidentata</taxon>
        <taxon>Episquamata</taxon>
        <taxon>Toxicofera</taxon>
        <taxon>Iguania</taxon>
        <taxon>Acrodonta</taxon>
        <taxon>Agamidae</taxon>
        <taxon>Agaminae</taxon>
        <taxon>Phrynocephalus</taxon>
    </lineage>
</organism>
<dbReference type="InterPro" id="IPR002347">
    <property type="entry name" value="SDR_fam"/>
</dbReference>
<keyword evidence="3" id="KW-0964">Secreted</keyword>
<evidence type="ECO:0000256" key="4">
    <source>
        <dbReference type="ARBA" id="ARBA00022729"/>
    </source>
</evidence>
<dbReference type="InterPro" id="IPR036291">
    <property type="entry name" value="NAD(P)-bd_dom_sf"/>
</dbReference>
<proteinExistence type="inferred from homology"/>
<dbReference type="AlphaFoldDB" id="A0A9Q1AT59"/>
<name>A0A9Q1AT59_9SAUR</name>
<evidence type="ECO:0000256" key="3">
    <source>
        <dbReference type="ARBA" id="ARBA00022525"/>
    </source>
</evidence>
<dbReference type="GO" id="GO:0016491">
    <property type="term" value="F:oxidoreductase activity"/>
    <property type="evidence" value="ECO:0007669"/>
    <property type="project" value="UniProtKB-KW"/>
</dbReference>
<comment type="similarity">
    <text evidence="2">Belongs to the short-chain dehydrogenases/reductases (SDR) family.</text>
</comment>
<comment type="function">
    <text evidence="10">Unidirectional NADP(+)-dependent cortisol dehydrogenase (in vitro).</text>
</comment>
<dbReference type="OrthoDB" id="1933717at2759"/>
<dbReference type="GO" id="GO:0005576">
    <property type="term" value="C:extracellular region"/>
    <property type="evidence" value="ECO:0007669"/>
    <property type="project" value="UniProtKB-SubCell"/>
</dbReference>
<reference evidence="12" key="1">
    <citation type="journal article" date="2023" name="DNA Res.">
        <title>Chromosome-level genome assembly of Phrynocephalus forsythii using third-generation DNA sequencing and Hi-C analysis.</title>
        <authorList>
            <person name="Qi Y."/>
            <person name="Zhao W."/>
            <person name="Zhao Y."/>
            <person name="Niu C."/>
            <person name="Cao S."/>
            <person name="Zhang Y."/>
        </authorList>
    </citation>
    <scope>NUCLEOTIDE SEQUENCE</scope>
    <source>
        <tissue evidence="12">Muscle</tissue>
    </source>
</reference>
<dbReference type="PANTHER" id="PTHR44279:SF3">
    <property type="entry name" value="HYDROXYSTEROID 11-BETA-DEHYDROGENASE 1-LIKE PROTEIN"/>
    <property type="match status" value="1"/>
</dbReference>
<dbReference type="EMBL" id="JAPFRF010000018">
    <property type="protein sequence ID" value="KAJ7308449.1"/>
    <property type="molecule type" value="Genomic_DNA"/>
</dbReference>
<evidence type="ECO:0000256" key="7">
    <source>
        <dbReference type="ARBA" id="ARBA00040597"/>
    </source>
</evidence>
<evidence type="ECO:0000256" key="8">
    <source>
        <dbReference type="ARBA" id="ARBA00042169"/>
    </source>
</evidence>
<keyword evidence="4 11" id="KW-0732">Signal</keyword>
<evidence type="ECO:0000256" key="2">
    <source>
        <dbReference type="ARBA" id="ARBA00006484"/>
    </source>
</evidence>
<keyword evidence="13" id="KW-1185">Reference proteome</keyword>
<comment type="catalytic activity">
    <reaction evidence="9">
        <text>cortisone + NADPH + H(+) = cortisol + NADP(+)</text>
        <dbReference type="Rhea" id="RHEA:68616"/>
        <dbReference type="ChEBI" id="CHEBI:15378"/>
        <dbReference type="ChEBI" id="CHEBI:16962"/>
        <dbReference type="ChEBI" id="CHEBI:17650"/>
        <dbReference type="ChEBI" id="CHEBI:57783"/>
        <dbReference type="ChEBI" id="CHEBI:58349"/>
    </reaction>
    <physiologicalReaction direction="right-to-left" evidence="9">
        <dbReference type="Rhea" id="RHEA:68618"/>
    </physiologicalReaction>
</comment>
<sequence length="299" mass="32796">MRVLRLALCSLAIAVVWVAFSWRDTFDPESLSGARVLVTGASTGIGEQVAYHYARFGAEVVLTARRASVLEKPSLSFSTPPGGREMFGDGCQKAFIFPADMASPAEPEKLVHFALEKLGGLDYVVLNHIGWTPFTMWSGDVAHVRWLTEVNFLSYVAITSAALPALTESKGCIIVLSSLTGRIATPFTASYSATKFALEGFFGSLRNELAMQRKDVCVTVCVLGLIDTESALNKTRDVVDMKAAPVSETALAIVKAGATRTMELFYPWTVQLLCLIRDWFPEQRDAIMRGFYHYHPPDA</sequence>
<accession>A0A9Q1AT59</accession>
<evidence type="ECO:0000256" key="1">
    <source>
        <dbReference type="ARBA" id="ARBA00004613"/>
    </source>
</evidence>
<dbReference type="SUPFAM" id="SSF51735">
    <property type="entry name" value="NAD(P)-binding Rossmann-fold domains"/>
    <property type="match status" value="1"/>
</dbReference>
<evidence type="ECO:0000256" key="11">
    <source>
        <dbReference type="SAM" id="SignalP"/>
    </source>
</evidence>
<evidence type="ECO:0000313" key="12">
    <source>
        <dbReference type="EMBL" id="KAJ7308449.1"/>
    </source>
</evidence>
<evidence type="ECO:0000256" key="5">
    <source>
        <dbReference type="ARBA" id="ARBA00022857"/>
    </source>
</evidence>
<comment type="caution">
    <text evidence="12">The sequence shown here is derived from an EMBL/GenBank/DDBJ whole genome shotgun (WGS) entry which is preliminary data.</text>
</comment>
<evidence type="ECO:0000256" key="6">
    <source>
        <dbReference type="ARBA" id="ARBA00023002"/>
    </source>
</evidence>